<keyword evidence="5" id="KW-0539">Nucleus</keyword>
<reference evidence="8 9" key="1">
    <citation type="submission" date="2019-04" db="EMBL/GenBank/DDBJ databases">
        <title>Friends and foes A comparative genomics studyof 23 Aspergillus species from section Flavi.</title>
        <authorList>
            <consortium name="DOE Joint Genome Institute"/>
            <person name="Kjaerbolling I."/>
            <person name="Vesth T."/>
            <person name="Frisvad J.C."/>
            <person name="Nybo J.L."/>
            <person name="Theobald S."/>
            <person name="Kildgaard S."/>
            <person name="Isbrandt T."/>
            <person name="Kuo A."/>
            <person name="Sato A."/>
            <person name="Lyhne E.K."/>
            <person name="Kogle M.E."/>
            <person name="Wiebenga A."/>
            <person name="Kun R.S."/>
            <person name="Lubbers R.J."/>
            <person name="Makela M.R."/>
            <person name="Barry K."/>
            <person name="Chovatia M."/>
            <person name="Clum A."/>
            <person name="Daum C."/>
            <person name="Haridas S."/>
            <person name="He G."/>
            <person name="LaButti K."/>
            <person name="Lipzen A."/>
            <person name="Mondo S."/>
            <person name="Riley R."/>
            <person name="Salamov A."/>
            <person name="Simmons B.A."/>
            <person name="Magnuson J.K."/>
            <person name="Henrissat B."/>
            <person name="Mortensen U.H."/>
            <person name="Larsen T.O."/>
            <person name="Devries R.P."/>
            <person name="Grigoriev I.V."/>
            <person name="Machida M."/>
            <person name="Baker S.E."/>
            <person name="Andersen M.R."/>
        </authorList>
    </citation>
    <scope>NUCLEOTIDE SEQUENCE [LARGE SCALE GENOMIC DNA]</scope>
    <source>
        <strain evidence="8 9">IBT 29228</strain>
    </source>
</reference>
<evidence type="ECO:0000256" key="4">
    <source>
        <dbReference type="ARBA" id="ARBA00022737"/>
    </source>
</evidence>
<keyword evidence="8" id="KW-0489">Methyltransferase</keyword>
<dbReference type="PANTHER" id="PTHR16288:SF0">
    <property type="entry name" value="TRNA (GUANINE-N(7)-)-METHYLTRANSFERASE NON-CATALYTIC SUBUNIT WDR4"/>
    <property type="match status" value="1"/>
</dbReference>
<evidence type="ECO:0000256" key="7">
    <source>
        <dbReference type="SAM" id="MobiDB-lite"/>
    </source>
</evidence>
<name>A0A5N7B3P5_9EURO</name>
<dbReference type="PROSITE" id="PS50082">
    <property type="entry name" value="WD_REPEATS_2"/>
    <property type="match status" value="1"/>
</dbReference>
<evidence type="ECO:0000313" key="8">
    <source>
        <dbReference type="EMBL" id="KAE8376704.1"/>
    </source>
</evidence>
<keyword evidence="9" id="KW-1185">Reference proteome</keyword>
<evidence type="ECO:0000256" key="3">
    <source>
        <dbReference type="ARBA" id="ARBA00022694"/>
    </source>
</evidence>
<keyword evidence="8" id="KW-0808">Transferase</keyword>
<dbReference type="GO" id="GO:0043527">
    <property type="term" value="C:tRNA methyltransferase complex"/>
    <property type="evidence" value="ECO:0007669"/>
    <property type="project" value="TreeGrafter"/>
</dbReference>
<evidence type="ECO:0000256" key="6">
    <source>
        <dbReference type="PROSITE-ProRule" id="PRU00221"/>
    </source>
</evidence>
<dbReference type="GO" id="GO:0006400">
    <property type="term" value="P:tRNA modification"/>
    <property type="evidence" value="ECO:0007669"/>
    <property type="project" value="TreeGrafter"/>
</dbReference>
<dbReference type="AlphaFoldDB" id="A0A5N7B3P5"/>
<dbReference type="InterPro" id="IPR028884">
    <property type="entry name" value="Trm82"/>
</dbReference>
<dbReference type="GO" id="GO:0005829">
    <property type="term" value="C:cytosol"/>
    <property type="evidence" value="ECO:0007669"/>
    <property type="project" value="TreeGrafter"/>
</dbReference>
<dbReference type="SUPFAM" id="SSF50978">
    <property type="entry name" value="WD40 repeat-like"/>
    <property type="match status" value="1"/>
</dbReference>
<feature type="region of interest" description="Disordered" evidence="7">
    <location>
        <begin position="48"/>
        <end position="99"/>
    </location>
</feature>
<dbReference type="EMBL" id="ML736235">
    <property type="protein sequence ID" value="KAE8376704.1"/>
    <property type="molecule type" value="Genomic_DNA"/>
</dbReference>
<dbReference type="Proteomes" id="UP000326198">
    <property type="component" value="Unassembled WGS sequence"/>
</dbReference>
<dbReference type="PANTHER" id="PTHR16288">
    <property type="entry name" value="WD40 REPEAT PROTEIN 4"/>
    <property type="match status" value="1"/>
</dbReference>
<keyword evidence="3" id="KW-0819">tRNA processing</keyword>
<evidence type="ECO:0000256" key="2">
    <source>
        <dbReference type="ARBA" id="ARBA00022574"/>
    </source>
</evidence>
<dbReference type="OrthoDB" id="339900at2759"/>
<evidence type="ECO:0000256" key="5">
    <source>
        <dbReference type="ARBA" id="ARBA00023242"/>
    </source>
</evidence>
<comment type="subcellular location">
    <subcellularLocation>
        <location evidence="1">Nucleus</location>
    </subcellularLocation>
</comment>
<keyword evidence="4" id="KW-0677">Repeat</keyword>
<sequence length="492" mass="53729">MAANFQPPFQCIQYLEKWGAEPQRLLIASSGGKIYTYSAETGQRLSSWPQDVDACNANNSKATDAETGSEDQAPPEKKRKVSPSEEGATETSKSPVKAPSWSSIPILVAHPSGDYVIALTGEDKCIRVLYLKDDGTFEQLSERCMPKRPCSIALTDDGSTVLCGDKFGDVYSMPLLPSKEPYVAPKLPNRPKVPAATPLTVHSKRNLESLEQQLRYGQKTPPEEKTSLNFEHQLLLGHVSLLTDVAFVTVPQDGNSGQKRSYILTGDRDEHIRVSRYPQAHIIEGYCLGHTAFLTKLCIPPSAPDTLISGGGDGYLLVWKWTEGRILQKVPLVEQESETTQVTVRGIWTTSINGSDIVLVALDGSSQLQCFVLGSDGTLNPQNPIELSGNVIDVAVIEKDSTIVVSVDCIREKGSTHEWRASPTSPSNLIESFCMKPGTENVEWEPVTGSLVSNINLGGSYGIPADSDTKQKKELNDLVYSLSNLRKKHGED</sequence>
<accession>A0A5N7B3P5</accession>
<feature type="non-terminal residue" evidence="8">
    <location>
        <position position="492"/>
    </location>
</feature>
<dbReference type="GO" id="GO:0008168">
    <property type="term" value="F:methyltransferase activity"/>
    <property type="evidence" value="ECO:0007669"/>
    <property type="project" value="UniProtKB-KW"/>
</dbReference>
<evidence type="ECO:0000313" key="9">
    <source>
        <dbReference type="Proteomes" id="UP000326198"/>
    </source>
</evidence>
<protein>
    <submittedName>
        <fullName evidence="8">Guanine-N(7)--methyltransferase non-catalytic subunit trm82</fullName>
    </submittedName>
</protein>
<dbReference type="InterPro" id="IPR015943">
    <property type="entry name" value="WD40/YVTN_repeat-like_dom_sf"/>
</dbReference>
<evidence type="ECO:0000256" key="1">
    <source>
        <dbReference type="ARBA" id="ARBA00004123"/>
    </source>
</evidence>
<proteinExistence type="inferred from homology"/>
<dbReference type="Gene3D" id="2.130.10.10">
    <property type="entry name" value="YVTN repeat-like/Quinoprotein amine dehydrogenase"/>
    <property type="match status" value="1"/>
</dbReference>
<keyword evidence="2 6" id="KW-0853">WD repeat</keyword>
<dbReference type="GO" id="GO:0005634">
    <property type="term" value="C:nucleus"/>
    <property type="evidence" value="ECO:0007669"/>
    <property type="project" value="UniProtKB-SubCell"/>
</dbReference>
<dbReference type="InterPro" id="IPR036322">
    <property type="entry name" value="WD40_repeat_dom_sf"/>
</dbReference>
<organism evidence="8 9">
    <name type="scientific">Aspergillus bertholletiae</name>
    <dbReference type="NCBI Taxonomy" id="1226010"/>
    <lineage>
        <taxon>Eukaryota</taxon>
        <taxon>Fungi</taxon>
        <taxon>Dikarya</taxon>
        <taxon>Ascomycota</taxon>
        <taxon>Pezizomycotina</taxon>
        <taxon>Eurotiomycetes</taxon>
        <taxon>Eurotiomycetidae</taxon>
        <taxon>Eurotiales</taxon>
        <taxon>Aspergillaceae</taxon>
        <taxon>Aspergillus</taxon>
        <taxon>Aspergillus subgen. Circumdati</taxon>
    </lineage>
</organism>
<feature type="repeat" description="WD" evidence="6">
    <location>
        <begin position="287"/>
        <end position="329"/>
    </location>
</feature>
<dbReference type="GO" id="GO:0036265">
    <property type="term" value="P:RNA (guanine-N7)-methylation"/>
    <property type="evidence" value="ECO:0007669"/>
    <property type="project" value="InterPro"/>
</dbReference>
<dbReference type="HAMAP" id="MF_03056">
    <property type="entry name" value="TRM82"/>
    <property type="match status" value="1"/>
</dbReference>
<dbReference type="InterPro" id="IPR001680">
    <property type="entry name" value="WD40_rpt"/>
</dbReference>
<gene>
    <name evidence="8" type="ORF">BDV26DRAFT_265038</name>
</gene>